<dbReference type="Pfam" id="PF00078">
    <property type="entry name" value="RVT_1"/>
    <property type="match status" value="1"/>
</dbReference>
<dbReference type="InterPro" id="IPR043502">
    <property type="entry name" value="DNA/RNA_pol_sf"/>
</dbReference>
<sequence>MIKRCEEFYTKLYSTRQCIQPQNTTNAHIKENRSPPIMPSEVRAAIKQLKRDKAPGEDNITADILQDGGEPIIKVLTKLFNGCLISGKVPSCWKNAVMIIIHKKSDTADIRNYQPISLLPVIYKVFSKVLLQRMLQTLDQHQPREQEKANEYKIPLCFAFIDYEKAFDSIEFTPMFTALENQRVEPAYTTIQSDLYNGTTATLRLHKDSNKIKLERGARQGDSISPKLFTACLQNAIINRIEWDGKGINIDGEHLLHLISADDIILMGQTSQEIQDMLTDFFNTSKEAGLNIHLGKTKVMQNNYVNKAAVTIDRKIIDEVDSYS</sequence>
<name>A0AAE1QDQ9_9EUCA</name>
<dbReference type="PROSITE" id="PS50878">
    <property type="entry name" value="RT_POL"/>
    <property type="match status" value="1"/>
</dbReference>
<accession>A0AAE1QDQ9</accession>
<protein>
    <recommendedName>
        <fullName evidence="1">Reverse transcriptase domain-containing protein</fullName>
    </recommendedName>
</protein>
<reference evidence="2" key="1">
    <citation type="submission" date="2023-11" db="EMBL/GenBank/DDBJ databases">
        <title>Genome assemblies of two species of porcelain crab, Petrolisthes cinctipes and Petrolisthes manimaculis (Anomura: Porcellanidae).</title>
        <authorList>
            <person name="Angst P."/>
        </authorList>
    </citation>
    <scope>NUCLEOTIDE SEQUENCE</scope>
    <source>
        <strain evidence="2">PB745_02</strain>
        <tissue evidence="2">Gill</tissue>
    </source>
</reference>
<evidence type="ECO:0000313" key="3">
    <source>
        <dbReference type="Proteomes" id="UP001292094"/>
    </source>
</evidence>
<dbReference type="CDD" id="cd01650">
    <property type="entry name" value="RT_nLTR_like"/>
    <property type="match status" value="1"/>
</dbReference>
<dbReference type="InterPro" id="IPR000477">
    <property type="entry name" value="RT_dom"/>
</dbReference>
<dbReference type="InterPro" id="IPR043128">
    <property type="entry name" value="Rev_trsase/Diguanyl_cyclase"/>
</dbReference>
<dbReference type="GO" id="GO:0071897">
    <property type="term" value="P:DNA biosynthetic process"/>
    <property type="evidence" value="ECO:0007669"/>
    <property type="project" value="UniProtKB-ARBA"/>
</dbReference>
<dbReference type="SUPFAM" id="SSF56672">
    <property type="entry name" value="DNA/RNA polymerases"/>
    <property type="match status" value="1"/>
</dbReference>
<dbReference type="AlphaFoldDB" id="A0AAE1QDQ9"/>
<gene>
    <name evidence="2" type="ORF">Pmani_004945</name>
</gene>
<evidence type="ECO:0000313" key="2">
    <source>
        <dbReference type="EMBL" id="KAK4324385.1"/>
    </source>
</evidence>
<proteinExistence type="predicted"/>
<evidence type="ECO:0000259" key="1">
    <source>
        <dbReference type="PROSITE" id="PS50878"/>
    </source>
</evidence>
<dbReference type="PANTHER" id="PTHR19446">
    <property type="entry name" value="REVERSE TRANSCRIPTASES"/>
    <property type="match status" value="1"/>
</dbReference>
<comment type="caution">
    <text evidence="2">The sequence shown here is derived from an EMBL/GenBank/DDBJ whole genome shotgun (WGS) entry which is preliminary data.</text>
</comment>
<dbReference type="Proteomes" id="UP001292094">
    <property type="component" value="Unassembled WGS sequence"/>
</dbReference>
<keyword evidence="3" id="KW-1185">Reference proteome</keyword>
<dbReference type="Gene3D" id="3.30.70.270">
    <property type="match status" value="1"/>
</dbReference>
<feature type="domain" description="Reverse transcriptase" evidence="1">
    <location>
        <begin position="82"/>
        <end position="312"/>
    </location>
</feature>
<organism evidence="2 3">
    <name type="scientific">Petrolisthes manimaculis</name>
    <dbReference type="NCBI Taxonomy" id="1843537"/>
    <lineage>
        <taxon>Eukaryota</taxon>
        <taxon>Metazoa</taxon>
        <taxon>Ecdysozoa</taxon>
        <taxon>Arthropoda</taxon>
        <taxon>Crustacea</taxon>
        <taxon>Multicrustacea</taxon>
        <taxon>Malacostraca</taxon>
        <taxon>Eumalacostraca</taxon>
        <taxon>Eucarida</taxon>
        <taxon>Decapoda</taxon>
        <taxon>Pleocyemata</taxon>
        <taxon>Anomura</taxon>
        <taxon>Galatheoidea</taxon>
        <taxon>Porcellanidae</taxon>
        <taxon>Petrolisthes</taxon>
    </lineage>
</organism>
<dbReference type="EMBL" id="JAWZYT010000365">
    <property type="protein sequence ID" value="KAK4324385.1"/>
    <property type="molecule type" value="Genomic_DNA"/>
</dbReference>